<dbReference type="Proteomes" id="UP000248198">
    <property type="component" value="Unassembled WGS sequence"/>
</dbReference>
<keyword evidence="2" id="KW-1185">Reference proteome</keyword>
<organism evidence="1 2">
    <name type="scientific">Pedobacter nutrimenti</name>
    <dbReference type="NCBI Taxonomy" id="1241337"/>
    <lineage>
        <taxon>Bacteria</taxon>
        <taxon>Pseudomonadati</taxon>
        <taxon>Bacteroidota</taxon>
        <taxon>Sphingobacteriia</taxon>
        <taxon>Sphingobacteriales</taxon>
        <taxon>Sphingobacteriaceae</taxon>
        <taxon>Pedobacter</taxon>
    </lineage>
</organism>
<proteinExistence type="predicted"/>
<reference evidence="1 2" key="1">
    <citation type="submission" date="2018-06" db="EMBL/GenBank/DDBJ databases">
        <title>Genomic Encyclopedia of Archaeal and Bacterial Type Strains, Phase II (KMG-II): from individual species to whole genera.</title>
        <authorList>
            <person name="Goeker M."/>
        </authorList>
    </citation>
    <scope>NUCLEOTIDE SEQUENCE [LARGE SCALE GENOMIC DNA]</scope>
    <source>
        <strain evidence="1 2">DSM 27372</strain>
    </source>
</reference>
<protein>
    <submittedName>
        <fullName evidence="1">Uncharacterized protein</fullName>
    </submittedName>
</protein>
<comment type="caution">
    <text evidence="1">The sequence shown here is derived from an EMBL/GenBank/DDBJ whole genome shotgun (WGS) entry which is preliminary data.</text>
</comment>
<dbReference type="RefSeq" id="WP_110832910.1">
    <property type="nucleotide sequence ID" value="NZ_QKLU01000005.1"/>
</dbReference>
<evidence type="ECO:0000313" key="1">
    <source>
        <dbReference type="EMBL" id="PYF72975.1"/>
    </source>
</evidence>
<dbReference type="AlphaFoldDB" id="A0A318UBP1"/>
<dbReference type="EMBL" id="QKLU01000005">
    <property type="protein sequence ID" value="PYF72975.1"/>
    <property type="molecule type" value="Genomic_DNA"/>
</dbReference>
<sequence>MIIYRRIFGNIDNKSKQRKLEEFFGIPLEPGYFSKDLDEESIEYKAIRNYIIPFNLDDSIIGTEFTDEEIFEAEVLCFTGGRPFAYPQPEEPKFLENTYLDSCYNCGCFGDQKSDFIVKKEPNLKPNSVATLHWVFGELFSETDLYQEFFKKMGLSRRTLKLKNGHETAKSVVQVLLPKLKRELNMNGLEFSTCPVCGRVKYTPSTIGFFPKPETEDFHIIRTREFFGSGHSADHRILLTNNVMKEMIQLKIAKIHQFVPCKFIAT</sequence>
<evidence type="ECO:0000313" key="2">
    <source>
        <dbReference type="Proteomes" id="UP000248198"/>
    </source>
</evidence>
<accession>A0A318UBP1</accession>
<name>A0A318UBP1_9SPHI</name>
<gene>
    <name evidence="1" type="ORF">B0O44_105350</name>
</gene>
<dbReference type="OrthoDB" id="786571at2"/>